<protein>
    <recommendedName>
        <fullName evidence="14">Ion transport domain-containing protein</fullName>
    </recommendedName>
</protein>
<feature type="compositionally biased region" description="Gly residues" evidence="12">
    <location>
        <begin position="293"/>
        <end position="309"/>
    </location>
</feature>
<dbReference type="PANTHER" id="PTHR45628:SF22">
    <property type="entry name" value="VOLTAGE-DEPENDENT T-TYPE CALCIUM CHANNEL SUBUNIT ALPHA"/>
    <property type="match status" value="1"/>
</dbReference>
<dbReference type="Pfam" id="PF00520">
    <property type="entry name" value="Ion_trans"/>
    <property type="match status" value="1"/>
</dbReference>
<keyword evidence="3" id="KW-0109">Calcium transport</keyword>
<dbReference type="InterPro" id="IPR050599">
    <property type="entry name" value="VDCC_alpha-1_subunit"/>
</dbReference>
<feature type="region of interest" description="Disordered" evidence="12">
    <location>
        <begin position="239"/>
        <end position="310"/>
    </location>
</feature>
<dbReference type="PANTHER" id="PTHR45628">
    <property type="entry name" value="VOLTAGE-DEPENDENT CALCIUM CHANNEL TYPE A SUBUNIT ALPHA-1"/>
    <property type="match status" value="1"/>
</dbReference>
<evidence type="ECO:0000256" key="4">
    <source>
        <dbReference type="ARBA" id="ARBA00022673"/>
    </source>
</evidence>
<evidence type="ECO:0000256" key="8">
    <source>
        <dbReference type="ARBA" id="ARBA00022989"/>
    </source>
</evidence>
<keyword evidence="11" id="KW-0407">Ion channel</keyword>
<feature type="transmembrane region" description="Helical" evidence="13">
    <location>
        <begin position="56"/>
        <end position="74"/>
    </location>
</feature>
<evidence type="ECO:0000256" key="13">
    <source>
        <dbReference type="SAM" id="Phobius"/>
    </source>
</evidence>
<keyword evidence="2" id="KW-0813">Transport</keyword>
<organism evidence="15 16">
    <name type="scientific">Glossina austeni</name>
    <name type="common">Savannah tsetse fly</name>
    <dbReference type="NCBI Taxonomy" id="7395"/>
    <lineage>
        <taxon>Eukaryota</taxon>
        <taxon>Metazoa</taxon>
        <taxon>Ecdysozoa</taxon>
        <taxon>Arthropoda</taxon>
        <taxon>Hexapoda</taxon>
        <taxon>Insecta</taxon>
        <taxon>Pterygota</taxon>
        <taxon>Neoptera</taxon>
        <taxon>Endopterygota</taxon>
        <taxon>Diptera</taxon>
        <taxon>Brachycera</taxon>
        <taxon>Muscomorpha</taxon>
        <taxon>Hippoboscoidea</taxon>
        <taxon>Glossinidae</taxon>
        <taxon>Glossina</taxon>
    </lineage>
</organism>
<evidence type="ECO:0000256" key="6">
    <source>
        <dbReference type="ARBA" id="ARBA00022837"/>
    </source>
</evidence>
<keyword evidence="7" id="KW-0851">Voltage-gated channel</keyword>
<evidence type="ECO:0000256" key="12">
    <source>
        <dbReference type="SAM" id="MobiDB-lite"/>
    </source>
</evidence>
<feature type="compositionally biased region" description="Low complexity" evidence="12">
    <location>
        <begin position="257"/>
        <end position="292"/>
    </location>
</feature>
<evidence type="ECO:0000256" key="5">
    <source>
        <dbReference type="ARBA" id="ARBA00022692"/>
    </source>
</evidence>
<evidence type="ECO:0000256" key="9">
    <source>
        <dbReference type="ARBA" id="ARBA00023065"/>
    </source>
</evidence>
<keyword evidence="5 13" id="KW-0812">Transmembrane</keyword>
<evidence type="ECO:0000256" key="10">
    <source>
        <dbReference type="ARBA" id="ARBA00023136"/>
    </source>
</evidence>
<dbReference type="Gene3D" id="1.10.287.70">
    <property type="match status" value="1"/>
</dbReference>
<dbReference type="EnsemblMetazoa" id="GAUT046485-RA">
    <property type="protein sequence ID" value="GAUT046485-PA"/>
    <property type="gene ID" value="GAUT046485"/>
</dbReference>
<name>A0A1A9VSZ7_GLOAU</name>
<reference evidence="15" key="1">
    <citation type="submission" date="2020-05" db="UniProtKB">
        <authorList>
            <consortium name="EnsemblMetazoa"/>
        </authorList>
    </citation>
    <scope>IDENTIFICATION</scope>
    <source>
        <strain evidence="15">TTRI</strain>
    </source>
</reference>
<evidence type="ECO:0000256" key="2">
    <source>
        <dbReference type="ARBA" id="ARBA00022448"/>
    </source>
</evidence>
<evidence type="ECO:0000259" key="14">
    <source>
        <dbReference type="Pfam" id="PF00520"/>
    </source>
</evidence>
<dbReference type="Proteomes" id="UP000078200">
    <property type="component" value="Unassembled WGS sequence"/>
</dbReference>
<evidence type="ECO:0000256" key="7">
    <source>
        <dbReference type="ARBA" id="ARBA00022882"/>
    </source>
</evidence>
<dbReference type="GO" id="GO:0008331">
    <property type="term" value="F:high voltage-gated calcium channel activity"/>
    <property type="evidence" value="ECO:0007669"/>
    <property type="project" value="TreeGrafter"/>
</dbReference>
<comment type="subcellular location">
    <subcellularLocation>
        <location evidence="1">Membrane</location>
        <topology evidence="1">Multi-pass membrane protein</topology>
    </subcellularLocation>
</comment>
<evidence type="ECO:0000256" key="3">
    <source>
        <dbReference type="ARBA" id="ARBA00022568"/>
    </source>
</evidence>
<dbReference type="SUPFAM" id="SSF81324">
    <property type="entry name" value="Voltage-gated potassium channels"/>
    <property type="match status" value="1"/>
</dbReference>
<keyword evidence="4" id="KW-0107">Calcium channel</keyword>
<keyword evidence="8 13" id="KW-1133">Transmembrane helix</keyword>
<keyword evidence="10 13" id="KW-0472">Membrane</keyword>
<keyword evidence="9" id="KW-0406">Ion transport</keyword>
<keyword evidence="6" id="KW-0106">Calcium</keyword>
<proteinExistence type="predicted"/>
<keyword evidence="16" id="KW-1185">Reference proteome</keyword>
<dbReference type="VEuPathDB" id="VectorBase:GAUT046485"/>
<evidence type="ECO:0000256" key="11">
    <source>
        <dbReference type="ARBA" id="ARBA00023303"/>
    </source>
</evidence>
<dbReference type="GO" id="GO:0098703">
    <property type="term" value="P:calcium ion import across plasma membrane"/>
    <property type="evidence" value="ECO:0007669"/>
    <property type="project" value="TreeGrafter"/>
</dbReference>
<accession>A0A1A9VSZ7</accession>
<feature type="domain" description="Ion transport" evidence="14">
    <location>
        <begin position="47"/>
        <end position="126"/>
    </location>
</feature>
<dbReference type="AlphaFoldDB" id="A0A1A9VSZ7"/>
<dbReference type="STRING" id="7395.A0A1A9VSZ7"/>
<evidence type="ECO:0000313" key="15">
    <source>
        <dbReference type="EnsemblMetazoa" id="GAUT046485-PA"/>
    </source>
</evidence>
<dbReference type="GO" id="GO:0005891">
    <property type="term" value="C:voltage-gated calcium channel complex"/>
    <property type="evidence" value="ECO:0007669"/>
    <property type="project" value="TreeGrafter"/>
</dbReference>
<dbReference type="InterPro" id="IPR005821">
    <property type="entry name" value="Ion_trans_dom"/>
</dbReference>
<evidence type="ECO:0000256" key="1">
    <source>
        <dbReference type="ARBA" id="ARBA00004141"/>
    </source>
</evidence>
<sequence>MHLCSDLPPYRIGPMLCTEKAIPMEENLPTNASCVNWNQYYSRCAQMGLNPFQGTISFDNIGMAWVAIFLVISLEGWTDIMYYVQDAHSFWDWIYFVLLIVIGSFFMINLCLVVIATQFSETKKREMERMRQERARYTSSSTLASSTNNSEPATCYAEIVKYIGHLWRRFKRRMLKKYRLYKYQRQQRKEGLLPNADNLTFSPSRIKCHHPKCPKYNSDKNRKPSSIQDQMITVMVPLNSNNNNTVMNGGGNGGGMTNANNHQQNHQQQQQQQQGGNNNNIQTQSQTTTTNGVDGGSGSGGGGGSGDSGGVSATGVMTFLNGINNGNNTIQTHHYQQQHSSSDNSEHSLETTQSKNNLMNQTKAAIEAEQGFNKQLQQKTILLKFSQNFMDSEQLIP</sequence>
<evidence type="ECO:0000313" key="16">
    <source>
        <dbReference type="Proteomes" id="UP000078200"/>
    </source>
</evidence>
<feature type="transmembrane region" description="Helical" evidence="13">
    <location>
        <begin position="94"/>
        <end position="119"/>
    </location>
</feature>